<feature type="compositionally biased region" description="Basic and acidic residues" evidence="1">
    <location>
        <begin position="24"/>
        <end position="37"/>
    </location>
</feature>
<dbReference type="AlphaFoldDB" id="A0A1V3WFT5"/>
<sequence>MAIGIDGKTPDESACRTRRRRRVVRDQRRPNPKDNDR</sequence>
<accession>A0A1V3WFT5</accession>
<organism evidence="2 3">
    <name type="scientific">Mycobacterium kansasii</name>
    <dbReference type="NCBI Taxonomy" id="1768"/>
    <lineage>
        <taxon>Bacteria</taxon>
        <taxon>Bacillati</taxon>
        <taxon>Actinomycetota</taxon>
        <taxon>Actinomycetes</taxon>
        <taxon>Mycobacteriales</taxon>
        <taxon>Mycobacteriaceae</taxon>
        <taxon>Mycobacterium</taxon>
    </lineage>
</organism>
<name>A0A1V3WFT5_MYCKA</name>
<comment type="caution">
    <text evidence="2">The sequence shown here is derived from an EMBL/GenBank/DDBJ whole genome shotgun (WGS) entry which is preliminary data.</text>
</comment>
<proteinExistence type="predicted"/>
<dbReference type="EMBL" id="MVBM01000010">
    <property type="protein sequence ID" value="OOK65839.1"/>
    <property type="molecule type" value="Genomic_DNA"/>
</dbReference>
<gene>
    <name evidence="2" type="ORF">BZL30_8701</name>
</gene>
<evidence type="ECO:0000313" key="3">
    <source>
        <dbReference type="Proteomes" id="UP000189229"/>
    </source>
</evidence>
<evidence type="ECO:0000256" key="1">
    <source>
        <dbReference type="SAM" id="MobiDB-lite"/>
    </source>
</evidence>
<feature type="region of interest" description="Disordered" evidence="1">
    <location>
        <begin position="1"/>
        <end position="37"/>
    </location>
</feature>
<reference evidence="2 3" key="1">
    <citation type="submission" date="2017-02" db="EMBL/GenBank/DDBJ databases">
        <title>Complete genome sequences of Mycobacterium kansasii strains isolated from rhesus macaques.</title>
        <authorList>
            <person name="Panda A."/>
            <person name="Nagaraj S."/>
            <person name="Zhao X."/>
            <person name="Tettelin H."/>
            <person name="Detolla L.J."/>
        </authorList>
    </citation>
    <scope>NUCLEOTIDE SEQUENCE [LARGE SCALE GENOMIC DNA]</scope>
    <source>
        <strain evidence="2 3">11-3813</strain>
    </source>
</reference>
<dbReference type="Proteomes" id="UP000189229">
    <property type="component" value="Unassembled WGS sequence"/>
</dbReference>
<protein>
    <submittedName>
        <fullName evidence="2">Uncharacterized protein</fullName>
    </submittedName>
</protein>
<evidence type="ECO:0000313" key="2">
    <source>
        <dbReference type="EMBL" id="OOK65839.1"/>
    </source>
</evidence>